<keyword evidence="16" id="KW-0614">Plasmid</keyword>
<evidence type="ECO:0000259" key="14">
    <source>
        <dbReference type="Pfam" id="PF01648"/>
    </source>
</evidence>
<feature type="binding site" evidence="12">
    <location>
        <position position="119"/>
    </location>
    <ligand>
        <name>CoA</name>
        <dbReference type="ChEBI" id="CHEBI:57287"/>
    </ligand>
</feature>
<feature type="binding site" evidence="12">
    <location>
        <position position="73"/>
    </location>
    <ligand>
        <name>CoA</name>
        <dbReference type="ChEBI" id="CHEBI:57287"/>
    </ligand>
</feature>
<dbReference type="GO" id="GO:0009366">
    <property type="term" value="C:enterobactin synthetase complex"/>
    <property type="evidence" value="ECO:0007669"/>
    <property type="project" value="InterPro"/>
</dbReference>
<dbReference type="Gene3D" id="3.90.470.20">
    <property type="entry name" value="4'-phosphopantetheinyl transferase domain"/>
    <property type="match status" value="1"/>
</dbReference>
<evidence type="ECO:0000256" key="5">
    <source>
        <dbReference type="ARBA" id="ARBA00019087"/>
    </source>
</evidence>
<feature type="binding site" evidence="12">
    <location>
        <position position="22"/>
    </location>
    <ligand>
        <name>CoA</name>
        <dbReference type="ChEBI" id="CHEBI:57287"/>
    </ligand>
</feature>
<feature type="binding site" evidence="12">
    <location>
        <begin position="53"/>
        <end position="54"/>
    </location>
    <ligand>
        <name>CoA</name>
        <dbReference type="ChEBI" id="CHEBI:57287"/>
    </ligand>
</feature>
<dbReference type="GO" id="GO:0000287">
    <property type="term" value="F:magnesium ion binding"/>
    <property type="evidence" value="ECO:0007669"/>
    <property type="project" value="InterPro"/>
</dbReference>
<feature type="binding site" evidence="13">
    <location>
        <position position="73"/>
    </location>
    <ligand>
        <name>Mg(2+)</name>
        <dbReference type="ChEBI" id="CHEBI:18420"/>
    </ligand>
</feature>
<keyword evidence="13" id="KW-0460">Magnesium</keyword>
<dbReference type="AlphaFoldDB" id="A0A0P7KDH8"/>
<evidence type="ECO:0000259" key="15">
    <source>
        <dbReference type="Pfam" id="PF17837"/>
    </source>
</evidence>
<evidence type="ECO:0000313" key="17">
    <source>
        <dbReference type="Proteomes" id="UP000050471"/>
    </source>
</evidence>
<accession>A0A0P7KDH8</accession>
<evidence type="ECO:0000256" key="4">
    <source>
        <dbReference type="ARBA" id="ARBA00011503"/>
    </source>
</evidence>
<dbReference type="EMBL" id="LKBA01000026">
    <property type="protein sequence ID" value="KPN61544.1"/>
    <property type="molecule type" value="Genomic_DNA"/>
</dbReference>
<proteinExistence type="inferred from homology"/>
<dbReference type="SUPFAM" id="SSF56214">
    <property type="entry name" value="4'-phosphopantetheinyl transferase"/>
    <property type="match status" value="1"/>
</dbReference>
<organism evidence="16 17">
    <name type="scientific">Aliiroseovarius crassostreae</name>
    <dbReference type="NCBI Taxonomy" id="154981"/>
    <lineage>
        <taxon>Bacteria</taxon>
        <taxon>Pseudomonadati</taxon>
        <taxon>Pseudomonadota</taxon>
        <taxon>Alphaproteobacteria</taxon>
        <taxon>Rhodobacterales</taxon>
        <taxon>Paracoccaceae</taxon>
        <taxon>Aliiroseovarius</taxon>
    </lineage>
</organism>
<geneLocation type="plasmid" evidence="16">
    <name>unnamed</name>
</geneLocation>
<protein>
    <recommendedName>
        <fullName evidence="5">Enterobactin synthase component D</fullName>
    </recommendedName>
    <alternativeName>
        <fullName evidence="8">4'-phosphopantetheinyl transferase EntD</fullName>
    </alternativeName>
    <alternativeName>
        <fullName evidence="9">Enterochelin synthase D</fullName>
    </alternativeName>
</protein>
<evidence type="ECO:0000313" key="16">
    <source>
        <dbReference type="EMBL" id="KPN61544.1"/>
    </source>
</evidence>
<evidence type="ECO:0000256" key="9">
    <source>
        <dbReference type="ARBA" id="ARBA00031996"/>
    </source>
</evidence>
<keyword evidence="17" id="KW-1185">Reference proteome</keyword>
<keyword evidence="6" id="KW-0808">Transferase</keyword>
<dbReference type="PRINTS" id="PR01399">
    <property type="entry name" value="ENTSNTHTASED"/>
</dbReference>
<evidence type="ECO:0000256" key="8">
    <source>
        <dbReference type="ARBA" id="ARBA00029894"/>
    </source>
</evidence>
<dbReference type="InterPro" id="IPR041354">
    <property type="entry name" value="4PPT_N"/>
</dbReference>
<feature type="binding site" evidence="13">
    <location>
        <position position="75"/>
    </location>
    <ligand>
        <name>Mg(2+)</name>
        <dbReference type="ChEBI" id="CHEBI:18420"/>
    </ligand>
</feature>
<comment type="catalytic activity">
    <reaction evidence="10">
        <text>apo-[aryl-carrier protein] + CoA = holo-[aryl-carrier protein] + adenosine 3',5'-bisphosphate + H(+)</text>
        <dbReference type="Rhea" id="RHEA:48404"/>
        <dbReference type="Rhea" id="RHEA-COMP:15903"/>
        <dbReference type="Rhea" id="RHEA-COMP:17557"/>
        <dbReference type="ChEBI" id="CHEBI:15378"/>
        <dbReference type="ChEBI" id="CHEBI:29999"/>
        <dbReference type="ChEBI" id="CHEBI:57287"/>
        <dbReference type="ChEBI" id="CHEBI:58343"/>
        <dbReference type="ChEBI" id="CHEBI:64479"/>
    </reaction>
</comment>
<dbReference type="GO" id="GO:0008897">
    <property type="term" value="F:holo-[acyl-carrier-protein] synthase activity"/>
    <property type="evidence" value="ECO:0007669"/>
    <property type="project" value="InterPro"/>
</dbReference>
<comment type="cofactor">
    <cofactor evidence="13">
        <name>Mg(2+)</name>
        <dbReference type="ChEBI" id="CHEBI:18420"/>
    </cofactor>
</comment>
<evidence type="ECO:0000256" key="3">
    <source>
        <dbReference type="ARBA" id="ARBA00008342"/>
    </source>
</evidence>
<dbReference type="UniPathway" id="UPA00017"/>
<evidence type="ECO:0000256" key="13">
    <source>
        <dbReference type="PIRSR" id="PIRSR603542-2"/>
    </source>
</evidence>
<dbReference type="Proteomes" id="UP000050471">
    <property type="component" value="Plasmid unnamed"/>
</dbReference>
<feature type="binding site" evidence="12">
    <location>
        <position position="133"/>
    </location>
    <ligand>
        <name>CoA</name>
        <dbReference type="ChEBI" id="CHEBI:57287"/>
    </ligand>
</feature>
<comment type="pathway">
    <text evidence="2">Siderophore biosynthesis; enterobactin biosynthesis.</text>
</comment>
<reference evidence="16 17" key="1">
    <citation type="submission" date="2015-09" db="EMBL/GenBank/DDBJ databases">
        <title>Draft genome sequence of Aliiroseovarius crassostreae CV919-312TSm, the causative agent of Roseovarius Oyster Disease (formerly Juvenile Oyster Disease).</title>
        <authorList>
            <person name="Kessner L."/>
            <person name="Spinard E."/>
            <person name="Nelson D."/>
        </authorList>
    </citation>
    <scope>NUCLEOTIDE SEQUENCE [LARGE SCALE GENOMIC DNA]</scope>
    <source>
        <strain evidence="16 17">CV919-312</strain>
        <plasmid evidence="17">Plasmid unnamed</plasmid>
    </source>
</reference>
<dbReference type="InterPro" id="IPR008278">
    <property type="entry name" value="4-PPantetheinyl_Trfase_dom"/>
</dbReference>
<evidence type="ECO:0000256" key="7">
    <source>
        <dbReference type="ARBA" id="ARBA00023191"/>
    </source>
</evidence>
<comment type="catalytic activity">
    <reaction evidence="11">
        <text>apo-[peptidyl-carrier protein] + CoA = holo-[peptidyl-carrier protein] + adenosine 3',5'-bisphosphate + H(+)</text>
        <dbReference type="Rhea" id="RHEA:46228"/>
        <dbReference type="Rhea" id="RHEA-COMP:11479"/>
        <dbReference type="Rhea" id="RHEA-COMP:11480"/>
        <dbReference type="ChEBI" id="CHEBI:15378"/>
        <dbReference type="ChEBI" id="CHEBI:29999"/>
        <dbReference type="ChEBI" id="CHEBI:57287"/>
        <dbReference type="ChEBI" id="CHEBI:58343"/>
        <dbReference type="ChEBI" id="CHEBI:64479"/>
    </reaction>
</comment>
<gene>
    <name evidence="16" type="ORF">AKJ29_18345</name>
</gene>
<feature type="domain" description="4'-phosphopantetheinyl transferase" evidence="14">
    <location>
        <begin position="70"/>
        <end position="137"/>
    </location>
</feature>
<dbReference type="InterPro" id="IPR003542">
    <property type="entry name" value="Enbac_synth_compD-like"/>
</dbReference>
<dbReference type="Pfam" id="PF01648">
    <property type="entry name" value="ACPS"/>
    <property type="match status" value="1"/>
</dbReference>
<comment type="caution">
    <text evidence="16">The sequence shown here is derived from an EMBL/GenBank/DDBJ whole genome shotgun (WGS) entry which is preliminary data.</text>
</comment>
<evidence type="ECO:0000256" key="11">
    <source>
        <dbReference type="ARBA" id="ARBA00049191"/>
    </source>
</evidence>
<evidence type="ECO:0000256" key="12">
    <source>
        <dbReference type="PIRSR" id="PIRSR603542-1"/>
    </source>
</evidence>
<dbReference type="GO" id="GO:0009239">
    <property type="term" value="P:enterobactin biosynthetic process"/>
    <property type="evidence" value="ECO:0007669"/>
    <property type="project" value="UniProtKB-UniPathway"/>
</dbReference>
<dbReference type="GO" id="GO:0005886">
    <property type="term" value="C:plasma membrane"/>
    <property type="evidence" value="ECO:0007669"/>
    <property type="project" value="TreeGrafter"/>
</dbReference>
<evidence type="ECO:0000256" key="2">
    <source>
        <dbReference type="ARBA" id="ARBA00004993"/>
    </source>
</evidence>
<dbReference type="InterPro" id="IPR037143">
    <property type="entry name" value="4-PPantetheinyl_Trfase_dom_sf"/>
</dbReference>
<comment type="function">
    <text evidence="1">Involved in the biosynthesis of the siderophore enterobactin (enterochelin), which is a macrocyclic trimeric lactone of N-(2,3-dihydroxybenzoyl)-serine. The serine trilactone serves as a scaffolding for the three catechol functionalities that provide hexadentate coordination for the tightly ligated iron(2+) atoms. Plays an essential role in the assembly of the enterobactin by catalyzing the transfer of the 4'-phosphopantetheine (Ppant) moiety from coenzyme A to the apo-domains of both EntB (ArCP domain) and EntF (PCP domain) to yield their holo-forms which make them competent for the activation of 2,3-dihydroxybenzoate (DHB) and L-serine, respectively.</text>
</comment>
<feature type="domain" description="4'-phosphopantetheinyl transferase N-terminal" evidence="15">
    <location>
        <begin position="8"/>
        <end position="63"/>
    </location>
</feature>
<name>A0A0P7KDH8_9RHOB</name>
<keyword evidence="7" id="KW-0259">Enterobactin biosynthesis</keyword>
<feature type="binding site" evidence="12">
    <location>
        <position position="123"/>
    </location>
    <ligand>
        <name>CoA</name>
        <dbReference type="ChEBI" id="CHEBI:57287"/>
    </ligand>
</feature>
<dbReference type="Pfam" id="PF17837">
    <property type="entry name" value="4PPT_N"/>
    <property type="match status" value="1"/>
</dbReference>
<evidence type="ECO:0000256" key="10">
    <source>
        <dbReference type="ARBA" id="ARBA00049176"/>
    </source>
</evidence>
<dbReference type="PANTHER" id="PTHR38096">
    <property type="entry name" value="ENTEROBACTIN SYNTHASE COMPONENT D"/>
    <property type="match status" value="1"/>
</dbReference>
<evidence type="ECO:0000256" key="6">
    <source>
        <dbReference type="ARBA" id="ARBA00022679"/>
    </source>
</evidence>
<comment type="similarity">
    <text evidence="3">Belongs to the P-Pant transferase superfamily. EntD family.</text>
</comment>
<keyword evidence="13" id="KW-0479">Metal-binding</keyword>
<comment type="subunit">
    <text evidence="4">EntB, EntD, EntE, and EntF form a multienzyme complex called enterobactin synthase.</text>
</comment>
<sequence length="202" mass="21375">MLAANRLGSATKKRQAEFLAGRVLACEAFGIADLPRGGAGAPIWPAGVTGALSHSKGCIAALAGPDTRRLGLDLETLLPEPSLGPLIARALTSAERRQLLEMPPPQQARRMTLIFSAKETVYKALAGEAGEGLEFQAVCLIGCSDGLRGRWIMQLTRRVAPGLPEGGYLKGWFVWHDNMVLTCLDMPGGPLTPQPPAPESAP</sequence>
<dbReference type="PANTHER" id="PTHR38096:SF1">
    <property type="entry name" value="ENTEROBACTIN SYNTHASE COMPONENT D"/>
    <property type="match status" value="1"/>
</dbReference>
<feature type="binding site" evidence="12">
    <location>
        <position position="14"/>
    </location>
    <ligand>
        <name>CoA</name>
        <dbReference type="ChEBI" id="CHEBI:57287"/>
    </ligand>
</feature>
<evidence type="ECO:0000256" key="1">
    <source>
        <dbReference type="ARBA" id="ARBA00003937"/>
    </source>
</evidence>